<dbReference type="AlphaFoldDB" id="A0A8B7NPY7"/>
<evidence type="ECO:0000256" key="6">
    <source>
        <dbReference type="ARBA" id="ARBA00022554"/>
    </source>
</evidence>
<keyword evidence="9 14" id="KW-1133">Transmembrane helix</keyword>
<evidence type="ECO:0000256" key="2">
    <source>
        <dbReference type="ARBA" id="ARBA00004128"/>
    </source>
</evidence>
<evidence type="ECO:0000256" key="14">
    <source>
        <dbReference type="SAM" id="Phobius"/>
    </source>
</evidence>
<sequence>MMSDTMSGVRQYQWLVWTAVVMLCLDLCFNSTVLLFSHSTLISLVIYIIQDVCLIFSIILISVATFSTSLLKMGLLKEAVRRVRWSALGMLSYLALSIGFHTVSLQQQWHEGDTYVWSDPMLAFFSIQRIAGGIHYYLFKRALFRLSDDKFYQ</sequence>
<evidence type="ECO:0000256" key="9">
    <source>
        <dbReference type="ARBA" id="ARBA00022989"/>
    </source>
</evidence>
<dbReference type="PANTHER" id="PTHR13306:SF6">
    <property type="entry name" value="TRANSMEMBRANE PROTEIN 138"/>
    <property type="match status" value="1"/>
</dbReference>
<proteinExistence type="inferred from homology"/>
<evidence type="ECO:0000256" key="12">
    <source>
        <dbReference type="ARBA" id="ARBA00023180"/>
    </source>
</evidence>
<evidence type="ECO:0000256" key="1">
    <source>
        <dbReference type="ARBA" id="ARBA00003709"/>
    </source>
</evidence>
<keyword evidence="6" id="KW-0926">Vacuole</keyword>
<keyword evidence="12" id="KW-0325">Glycoprotein</keyword>
<protein>
    <recommendedName>
        <fullName evidence="5">Transmembrane protein 138</fullName>
    </recommendedName>
</protein>
<evidence type="ECO:0000256" key="3">
    <source>
        <dbReference type="ARBA" id="ARBA00004138"/>
    </source>
</evidence>
<dbReference type="GO" id="GO:0030030">
    <property type="term" value="P:cell projection organization"/>
    <property type="evidence" value="ECO:0007669"/>
    <property type="project" value="UniProtKB-KW"/>
</dbReference>
<dbReference type="InterPro" id="IPR024133">
    <property type="entry name" value="TM_138"/>
</dbReference>
<reference evidence="16" key="1">
    <citation type="submission" date="2025-08" db="UniProtKB">
        <authorList>
            <consortium name="RefSeq"/>
        </authorList>
    </citation>
    <scope>IDENTIFICATION</scope>
    <source>
        <tissue evidence="16">Whole organism</tissue>
    </source>
</reference>
<keyword evidence="13" id="KW-0966">Cell projection</keyword>
<keyword evidence="10" id="KW-0969">Cilium</keyword>
<dbReference type="GeneID" id="108672599"/>
<evidence type="ECO:0000256" key="8">
    <source>
        <dbReference type="ARBA" id="ARBA00022794"/>
    </source>
</evidence>
<evidence type="ECO:0000313" key="16">
    <source>
        <dbReference type="RefSeq" id="XP_018015789.1"/>
    </source>
</evidence>
<feature type="transmembrane region" description="Helical" evidence="14">
    <location>
        <begin position="12"/>
        <end position="36"/>
    </location>
</feature>
<gene>
    <name evidence="16" type="primary">LOC108672599</name>
</gene>
<dbReference type="Pfam" id="PF14935">
    <property type="entry name" value="TMEM138"/>
    <property type="match status" value="1"/>
</dbReference>
<keyword evidence="7 14" id="KW-0812">Transmembrane</keyword>
<dbReference type="GO" id="GO:0005774">
    <property type="term" value="C:vacuolar membrane"/>
    <property type="evidence" value="ECO:0007669"/>
    <property type="project" value="UniProtKB-SubCell"/>
</dbReference>
<comment type="subcellular location">
    <subcellularLocation>
        <location evidence="3">Cell projection</location>
        <location evidence="3">Cilium</location>
    </subcellularLocation>
    <subcellularLocation>
        <location evidence="2">Vacuole membrane</location>
        <topology evidence="2">Multi-pass membrane protein</topology>
    </subcellularLocation>
</comment>
<name>A0A8B7NPY7_HYAAZ</name>
<evidence type="ECO:0000256" key="4">
    <source>
        <dbReference type="ARBA" id="ARBA00010572"/>
    </source>
</evidence>
<evidence type="ECO:0000313" key="15">
    <source>
        <dbReference type="Proteomes" id="UP000694843"/>
    </source>
</evidence>
<dbReference type="OrthoDB" id="189688at2759"/>
<evidence type="ECO:0000256" key="5">
    <source>
        <dbReference type="ARBA" id="ARBA00014515"/>
    </source>
</evidence>
<dbReference type="OMA" id="WLRELFI"/>
<dbReference type="GO" id="GO:0005929">
    <property type="term" value="C:cilium"/>
    <property type="evidence" value="ECO:0007669"/>
    <property type="project" value="UniProtKB-SubCell"/>
</dbReference>
<evidence type="ECO:0000256" key="7">
    <source>
        <dbReference type="ARBA" id="ARBA00022692"/>
    </source>
</evidence>
<dbReference type="KEGG" id="hazt:108672599"/>
<accession>A0A8B7NPY7</accession>
<evidence type="ECO:0000256" key="13">
    <source>
        <dbReference type="ARBA" id="ARBA00023273"/>
    </source>
</evidence>
<evidence type="ECO:0000256" key="11">
    <source>
        <dbReference type="ARBA" id="ARBA00023136"/>
    </source>
</evidence>
<dbReference type="PANTHER" id="PTHR13306">
    <property type="entry name" value="TRANSMEMBRANE PROTEIN 138"/>
    <property type="match status" value="1"/>
</dbReference>
<evidence type="ECO:0000256" key="10">
    <source>
        <dbReference type="ARBA" id="ARBA00023069"/>
    </source>
</evidence>
<feature type="transmembrane region" description="Helical" evidence="14">
    <location>
        <begin position="121"/>
        <end position="139"/>
    </location>
</feature>
<dbReference type="Proteomes" id="UP000694843">
    <property type="component" value="Unplaced"/>
</dbReference>
<comment type="similarity">
    <text evidence="4">Belongs to the TMEM138 family.</text>
</comment>
<feature type="transmembrane region" description="Helical" evidence="14">
    <location>
        <begin position="83"/>
        <end position="101"/>
    </location>
</feature>
<keyword evidence="8" id="KW-0970">Cilium biogenesis/degradation</keyword>
<dbReference type="RefSeq" id="XP_018015789.1">
    <property type="nucleotide sequence ID" value="XM_018160300.2"/>
</dbReference>
<comment type="function">
    <text evidence="1">Required for ciliogenesis.</text>
</comment>
<keyword evidence="15" id="KW-1185">Reference proteome</keyword>
<organism evidence="15 16">
    <name type="scientific">Hyalella azteca</name>
    <name type="common">Amphipod</name>
    <dbReference type="NCBI Taxonomy" id="294128"/>
    <lineage>
        <taxon>Eukaryota</taxon>
        <taxon>Metazoa</taxon>
        <taxon>Ecdysozoa</taxon>
        <taxon>Arthropoda</taxon>
        <taxon>Crustacea</taxon>
        <taxon>Multicrustacea</taxon>
        <taxon>Malacostraca</taxon>
        <taxon>Eumalacostraca</taxon>
        <taxon>Peracarida</taxon>
        <taxon>Amphipoda</taxon>
        <taxon>Senticaudata</taxon>
        <taxon>Talitrida</taxon>
        <taxon>Talitroidea</taxon>
        <taxon>Hyalellidae</taxon>
        <taxon>Hyalella</taxon>
    </lineage>
</organism>
<keyword evidence="11 14" id="KW-0472">Membrane</keyword>
<feature type="transmembrane region" description="Helical" evidence="14">
    <location>
        <begin position="42"/>
        <end position="71"/>
    </location>
</feature>